<name>A0A127P987_9BURK</name>
<evidence type="ECO:0000256" key="1">
    <source>
        <dbReference type="SAM" id="SignalP"/>
    </source>
</evidence>
<organism evidence="2">
    <name type="scientific">Collimonas fungivorans</name>
    <dbReference type="NCBI Taxonomy" id="158899"/>
    <lineage>
        <taxon>Bacteria</taxon>
        <taxon>Pseudomonadati</taxon>
        <taxon>Pseudomonadota</taxon>
        <taxon>Betaproteobacteria</taxon>
        <taxon>Burkholderiales</taxon>
        <taxon>Oxalobacteraceae</taxon>
        <taxon>Collimonas</taxon>
    </lineage>
</organism>
<dbReference type="EMBL" id="CP013232">
    <property type="protein sequence ID" value="AMO93991.1"/>
    <property type="molecule type" value="Genomic_DNA"/>
</dbReference>
<proteinExistence type="predicted"/>
<accession>A0A127P987</accession>
<feature type="chain" id="PRO_5007276759" evidence="1">
    <location>
        <begin position="31"/>
        <end position="181"/>
    </location>
</feature>
<feature type="signal peptide" evidence="1">
    <location>
        <begin position="1"/>
        <end position="30"/>
    </location>
</feature>
<protein>
    <submittedName>
        <fullName evidence="2">Uncharacterized protein</fullName>
    </submittedName>
</protein>
<dbReference type="AlphaFoldDB" id="A0A127P987"/>
<reference evidence="2 3" key="1">
    <citation type="submission" date="2015-11" db="EMBL/GenBank/DDBJ databases">
        <title>Exploring the genomic traits of fungus-feeding bacterial genus Collimonas.</title>
        <authorList>
            <person name="Song C."/>
            <person name="Schmidt R."/>
            <person name="de Jager V."/>
            <person name="Krzyzanowska D."/>
            <person name="Jongedijk E."/>
            <person name="Cankar K."/>
            <person name="Beekwilder J."/>
            <person name="van Veen A."/>
            <person name="de Boer W."/>
            <person name="van Veen J.A."/>
            <person name="Garbeva P."/>
        </authorList>
    </citation>
    <scope>NUCLEOTIDE SEQUENCE [LARGE SCALE GENOMIC DNA]</scope>
    <source>
        <strain evidence="2 3">Ter6</strain>
    </source>
</reference>
<sequence>MNCHKIFTKGRYMKFFAPFFLIFLSSFAMADSQKIGTDVADEVIRKIDAEKIADGIYTPSAFQFIKKDQSTPTCLLVDKNNSNAILEIMAPEEMEYPNCNKIWKPIIAKVGSDYFAAYRYDVEDPKKVFTASYQLIKITKDGFYKCKEDDSISERLQKKKARTETTIKDVIKLTGCTPTPL</sequence>
<dbReference type="PATRIC" id="fig|158899.10.peg.1289"/>
<dbReference type="Proteomes" id="UP000072421">
    <property type="component" value="Chromosome"/>
</dbReference>
<evidence type="ECO:0000313" key="3">
    <source>
        <dbReference type="Proteomes" id="UP000072421"/>
    </source>
</evidence>
<evidence type="ECO:0000313" key="2">
    <source>
        <dbReference type="EMBL" id="AMO93991.1"/>
    </source>
</evidence>
<keyword evidence="1" id="KW-0732">Signal</keyword>
<gene>
    <name evidence="2" type="ORF">CFter6_1279</name>
</gene>